<dbReference type="EMBL" id="AXUN02000183">
    <property type="protein sequence ID" value="ETA80368.1"/>
    <property type="molecule type" value="Genomic_DNA"/>
</dbReference>
<dbReference type="OrthoDB" id="9771867at2"/>
<dbReference type="SUPFAM" id="SSF53383">
    <property type="entry name" value="PLP-dependent transferases"/>
    <property type="match status" value="1"/>
</dbReference>
<dbReference type="InterPro" id="IPR020581">
    <property type="entry name" value="GDC_P"/>
</dbReference>
<dbReference type="HAMAP" id="MF_00712">
    <property type="entry name" value="GcvPA"/>
    <property type="match status" value="1"/>
</dbReference>
<protein>
    <recommendedName>
        <fullName evidence="4">Probable glycine dehydrogenase (decarboxylating) subunit 1</fullName>
        <ecNumber evidence="4">1.4.4.2</ecNumber>
    </recommendedName>
    <alternativeName>
        <fullName evidence="4">Glycine cleavage system P-protein subunit 1</fullName>
    </alternativeName>
    <alternativeName>
        <fullName evidence="4">Glycine decarboxylase subunit 1</fullName>
    </alternativeName>
    <alternativeName>
        <fullName evidence="4">Glycine dehydrogenase (aminomethyl-transferring) subunit 1</fullName>
    </alternativeName>
</protein>
<dbReference type="PANTHER" id="PTHR42806:SF1">
    <property type="entry name" value="GLYCINE DEHYDROGENASE (DECARBOXYLATING)"/>
    <property type="match status" value="1"/>
</dbReference>
<evidence type="ECO:0000256" key="1">
    <source>
        <dbReference type="ARBA" id="ARBA00003788"/>
    </source>
</evidence>
<dbReference type="eggNOG" id="COG0403">
    <property type="taxonomic scope" value="Bacteria"/>
</dbReference>
<organism evidence="6 7">
    <name type="scientific">Youngiibacter fragilis 232.1</name>
    <dbReference type="NCBI Taxonomy" id="994573"/>
    <lineage>
        <taxon>Bacteria</taxon>
        <taxon>Bacillati</taxon>
        <taxon>Bacillota</taxon>
        <taxon>Clostridia</taxon>
        <taxon>Eubacteriales</taxon>
        <taxon>Clostridiaceae</taxon>
        <taxon>Youngiibacter</taxon>
    </lineage>
</organism>
<keyword evidence="7" id="KW-1185">Reference proteome</keyword>
<sequence>MMHRYLPNTTEDMRQMLEVIGIDSTEKLFGSIPDGVKLERDLELPHSKSEIEVRREIGEMAGKNLSADDLVCFRGAGSYDRYIPSAVKHIVGRSEFYTAYTPYQPEISQGTLQSVFEYQSMICSLTGMDVSNVSMYDGATSSAEAAILASVHARRPKVLVSMTVNPMVREVLSSYLKFRNVDLEFVGEKNGETDAEELKMKLDGSVAGLIVQYPNYYGIIEDIRGIEEAVHGNKSLLIVNTDPVSLGILTSPGELKADIVVGEAQGLGQNMNFGGPVLGFMTASEKVMRKLPGRIVGETTDIDGKRAFVLTLQAREQHIRREKATSNICSDQTLNSITAAVYMAAMGREGIREVALQSFKKAHYACRKLVDTGKFRLLHEKPFFCEFALVCDMSAAELNRRLLENGILGGLDISGAGNSDGNVMLVAVTETRTKAEIDRFVEIMGVE</sequence>
<reference evidence="6 7" key="1">
    <citation type="journal article" date="2014" name="Genome Announc.">
        <title>Genome Sequence of Youngiibacter fragilis, the Type Strain of the Genus Youngiibacter.</title>
        <authorList>
            <person name="Wawrik C.B."/>
            <person name="Callaghan A.V."/>
            <person name="Stamps B.W."/>
            <person name="Wawrik B."/>
        </authorList>
    </citation>
    <scope>NUCLEOTIDE SEQUENCE [LARGE SCALE GENOMIC DNA]</scope>
    <source>
        <strain evidence="6 7">232.1</strain>
    </source>
</reference>
<dbReference type="InterPro" id="IPR015421">
    <property type="entry name" value="PyrdxlP-dep_Trfase_major"/>
</dbReference>
<dbReference type="STRING" id="994573.T472_0212470"/>
<evidence type="ECO:0000259" key="5">
    <source>
        <dbReference type="Pfam" id="PF02347"/>
    </source>
</evidence>
<keyword evidence="2 4" id="KW-0560">Oxidoreductase</keyword>
<comment type="similarity">
    <text evidence="4">Belongs to the GcvP family. N-terminal subunit subfamily.</text>
</comment>
<dbReference type="GO" id="GO:0009116">
    <property type="term" value="P:nucleoside metabolic process"/>
    <property type="evidence" value="ECO:0007669"/>
    <property type="project" value="InterPro"/>
</dbReference>
<dbReference type="PIRSF" id="PIRSF006815">
    <property type="entry name" value="GcvPA"/>
    <property type="match status" value="1"/>
</dbReference>
<evidence type="ECO:0000256" key="2">
    <source>
        <dbReference type="ARBA" id="ARBA00023002"/>
    </source>
</evidence>
<comment type="subunit">
    <text evidence="4">The glycine cleavage system is composed of four proteins: P, T, L and H. In this organism, the P 'protein' is a heterodimer of two subunits.</text>
</comment>
<evidence type="ECO:0000256" key="3">
    <source>
        <dbReference type="ARBA" id="ARBA00049026"/>
    </source>
</evidence>
<dbReference type="Gene3D" id="3.90.1150.10">
    <property type="entry name" value="Aspartate Aminotransferase, domain 1"/>
    <property type="match status" value="1"/>
</dbReference>
<feature type="domain" description="Glycine cleavage system P-protein N-terminal" evidence="5">
    <location>
        <begin position="3"/>
        <end position="443"/>
    </location>
</feature>
<comment type="function">
    <text evidence="1 4">The glycine cleavage system catalyzes the degradation of glycine. The P protein binds the alpha-amino group of glycine through its pyridoxal phosphate cofactor; CO(2) is released and the remaining methylamine moiety is then transferred to the lipoamide cofactor of the H protein.</text>
</comment>
<dbReference type="InterPro" id="IPR049315">
    <property type="entry name" value="GDC-P_N"/>
</dbReference>
<evidence type="ECO:0000313" key="7">
    <source>
        <dbReference type="Proteomes" id="UP000017747"/>
    </source>
</evidence>
<dbReference type="InterPro" id="IPR015424">
    <property type="entry name" value="PyrdxlP-dep_Trfase"/>
</dbReference>
<dbReference type="NCBIfam" id="NF001696">
    <property type="entry name" value="PRK00451.1"/>
    <property type="match status" value="1"/>
</dbReference>
<dbReference type="GO" id="GO:0004375">
    <property type="term" value="F:glycine dehydrogenase (decarboxylating) activity"/>
    <property type="evidence" value="ECO:0007669"/>
    <property type="project" value="UniProtKB-EC"/>
</dbReference>
<gene>
    <name evidence="4" type="primary">gcvPA</name>
    <name evidence="6" type="ORF">T472_0212470</name>
</gene>
<name>V7I3B5_9CLOT</name>
<evidence type="ECO:0000256" key="4">
    <source>
        <dbReference type="HAMAP-Rule" id="MF_00712"/>
    </source>
</evidence>
<comment type="caution">
    <text evidence="6">The sequence shown here is derived from an EMBL/GenBank/DDBJ whole genome shotgun (WGS) entry which is preliminary data.</text>
</comment>
<dbReference type="Gene3D" id="3.40.640.10">
    <property type="entry name" value="Type I PLP-dependent aspartate aminotransferase-like (Major domain)"/>
    <property type="match status" value="1"/>
</dbReference>
<dbReference type="PANTHER" id="PTHR42806">
    <property type="entry name" value="GLYCINE CLEAVAGE SYSTEM P-PROTEIN"/>
    <property type="match status" value="1"/>
</dbReference>
<evidence type="ECO:0000313" key="6">
    <source>
        <dbReference type="EMBL" id="ETA80368.1"/>
    </source>
</evidence>
<dbReference type="InterPro" id="IPR015422">
    <property type="entry name" value="PyrdxlP-dep_Trfase_small"/>
</dbReference>
<dbReference type="InterPro" id="IPR023010">
    <property type="entry name" value="GcvPA"/>
</dbReference>
<dbReference type="EC" id="1.4.4.2" evidence="4"/>
<dbReference type="CDD" id="cd00613">
    <property type="entry name" value="GDC-P"/>
    <property type="match status" value="1"/>
</dbReference>
<dbReference type="Pfam" id="PF02347">
    <property type="entry name" value="GDC-P"/>
    <property type="match status" value="1"/>
</dbReference>
<dbReference type="PATRIC" id="fig|994573.3.peg.2323"/>
<comment type="catalytic activity">
    <reaction evidence="3 4">
        <text>N(6)-[(R)-lipoyl]-L-lysyl-[glycine-cleavage complex H protein] + glycine + H(+) = N(6)-[(R)-S(8)-aminomethyldihydrolipoyl]-L-lysyl-[glycine-cleavage complex H protein] + CO2</text>
        <dbReference type="Rhea" id="RHEA:24304"/>
        <dbReference type="Rhea" id="RHEA-COMP:10494"/>
        <dbReference type="Rhea" id="RHEA-COMP:10495"/>
        <dbReference type="ChEBI" id="CHEBI:15378"/>
        <dbReference type="ChEBI" id="CHEBI:16526"/>
        <dbReference type="ChEBI" id="CHEBI:57305"/>
        <dbReference type="ChEBI" id="CHEBI:83099"/>
        <dbReference type="ChEBI" id="CHEBI:83143"/>
        <dbReference type="EC" id="1.4.4.2"/>
    </reaction>
</comment>
<dbReference type="AlphaFoldDB" id="V7I3B5"/>
<dbReference type="GO" id="GO:0019464">
    <property type="term" value="P:glycine decarboxylation via glycine cleavage system"/>
    <property type="evidence" value="ECO:0007669"/>
    <property type="project" value="UniProtKB-UniRule"/>
</dbReference>
<proteinExistence type="inferred from homology"/>
<accession>V7I3B5</accession>
<dbReference type="Proteomes" id="UP000017747">
    <property type="component" value="Unassembled WGS sequence"/>
</dbReference>